<sequence length="256" mass="27032">MGVDERTAETHGFLGARIALVKPASGHRPGLDAALLQAAVSPQRKGLCVEFGCGTGAVSFSVAARASGLEVVGVDIDEIAVQQAEEARQLAPNRAFAERVRFVAGDVTKPHLGERLRPARVDLVLMNPPFYAAGEVSASPDQRRRVAHQADEDPLPRWIAAASSLLVRKGGIAIVHRADRLAAILKELAAHRFGSMKILPFHAHAGEAAGRVLVSARLEGKAPLVFCAGIVLHETGGAWTETAGAILRGETDFGLL</sequence>
<dbReference type="GO" id="GO:0003676">
    <property type="term" value="F:nucleic acid binding"/>
    <property type="evidence" value="ECO:0007669"/>
    <property type="project" value="InterPro"/>
</dbReference>
<reference evidence="4 5" key="1">
    <citation type="submission" date="2016-10" db="EMBL/GenBank/DDBJ databases">
        <authorList>
            <person name="de Groot N.N."/>
        </authorList>
    </citation>
    <scope>NUCLEOTIDE SEQUENCE [LARGE SCALE GENOMIC DNA]</scope>
    <source>
        <strain evidence="4 5">DSM 2698</strain>
    </source>
</reference>
<organism evidence="4 5">
    <name type="scientific">Afifella marina DSM 2698</name>
    <dbReference type="NCBI Taxonomy" id="1120955"/>
    <lineage>
        <taxon>Bacteria</taxon>
        <taxon>Pseudomonadati</taxon>
        <taxon>Pseudomonadota</taxon>
        <taxon>Alphaproteobacteria</taxon>
        <taxon>Hyphomicrobiales</taxon>
        <taxon>Afifellaceae</taxon>
        <taxon>Afifella</taxon>
    </lineage>
</organism>
<accession>A0A1G5MCY6</accession>
<evidence type="ECO:0000313" key="5">
    <source>
        <dbReference type="Proteomes" id="UP000199347"/>
    </source>
</evidence>
<dbReference type="PROSITE" id="PS00092">
    <property type="entry name" value="N6_MTASE"/>
    <property type="match status" value="1"/>
</dbReference>
<dbReference type="InterPro" id="IPR050210">
    <property type="entry name" value="tRNA_Adenine-N(6)_MTase"/>
</dbReference>
<dbReference type="OrthoDB" id="5489421at2"/>
<dbReference type="AlphaFoldDB" id="A0A1G5MCY6"/>
<dbReference type="InterPro" id="IPR029063">
    <property type="entry name" value="SAM-dependent_MTases_sf"/>
</dbReference>
<feature type="domain" description="Methyltransferase small" evidence="3">
    <location>
        <begin position="34"/>
        <end position="138"/>
    </location>
</feature>
<dbReference type="STRING" id="1120955.SAMN03080610_00392"/>
<dbReference type="GO" id="GO:0008170">
    <property type="term" value="F:N-methyltransferase activity"/>
    <property type="evidence" value="ECO:0007669"/>
    <property type="project" value="UniProtKB-ARBA"/>
</dbReference>
<dbReference type="InterPro" id="IPR007848">
    <property type="entry name" value="Small_mtfrase_dom"/>
</dbReference>
<dbReference type="GO" id="GO:0032259">
    <property type="term" value="P:methylation"/>
    <property type="evidence" value="ECO:0007669"/>
    <property type="project" value="UniProtKB-KW"/>
</dbReference>
<keyword evidence="1 4" id="KW-0489">Methyltransferase</keyword>
<dbReference type="EMBL" id="FMVW01000001">
    <property type="protein sequence ID" value="SCZ22269.1"/>
    <property type="molecule type" value="Genomic_DNA"/>
</dbReference>
<evidence type="ECO:0000259" key="3">
    <source>
        <dbReference type="Pfam" id="PF05175"/>
    </source>
</evidence>
<dbReference type="GO" id="GO:0008757">
    <property type="term" value="F:S-adenosylmethionine-dependent methyltransferase activity"/>
    <property type="evidence" value="ECO:0007669"/>
    <property type="project" value="UniProtKB-ARBA"/>
</dbReference>
<keyword evidence="1 4" id="KW-0808">Transferase</keyword>
<protein>
    <submittedName>
        <fullName evidence="4">tRNA1(Val) A37 N6-methylase TrmN6</fullName>
    </submittedName>
</protein>
<dbReference type="Pfam" id="PF05175">
    <property type="entry name" value="MTS"/>
    <property type="match status" value="1"/>
</dbReference>
<dbReference type="SUPFAM" id="SSF53335">
    <property type="entry name" value="S-adenosyl-L-methionine-dependent methyltransferases"/>
    <property type="match status" value="1"/>
</dbReference>
<keyword evidence="2" id="KW-0949">S-adenosyl-L-methionine</keyword>
<evidence type="ECO:0000256" key="1">
    <source>
        <dbReference type="ARBA" id="ARBA00022603"/>
    </source>
</evidence>
<gene>
    <name evidence="4" type="ORF">SAMN03080610_00392</name>
</gene>
<dbReference type="Gene3D" id="3.40.50.150">
    <property type="entry name" value="Vaccinia Virus protein VP39"/>
    <property type="match status" value="1"/>
</dbReference>
<dbReference type="Proteomes" id="UP000199347">
    <property type="component" value="Unassembled WGS sequence"/>
</dbReference>
<evidence type="ECO:0000256" key="2">
    <source>
        <dbReference type="ARBA" id="ARBA00022691"/>
    </source>
</evidence>
<proteinExistence type="predicted"/>
<dbReference type="PANTHER" id="PTHR47739">
    <property type="entry name" value="TRNA1(VAL) (ADENINE(37)-N6)-METHYLTRANSFERASE"/>
    <property type="match status" value="1"/>
</dbReference>
<dbReference type="CDD" id="cd02440">
    <property type="entry name" value="AdoMet_MTases"/>
    <property type="match status" value="1"/>
</dbReference>
<dbReference type="PANTHER" id="PTHR47739:SF1">
    <property type="entry name" value="TRNA1(VAL) (ADENINE(37)-N6)-METHYLTRANSFERASE"/>
    <property type="match status" value="1"/>
</dbReference>
<dbReference type="InterPro" id="IPR002052">
    <property type="entry name" value="DNA_methylase_N6_adenine_CS"/>
</dbReference>
<evidence type="ECO:0000313" key="4">
    <source>
        <dbReference type="EMBL" id="SCZ22269.1"/>
    </source>
</evidence>
<keyword evidence="5" id="KW-1185">Reference proteome</keyword>
<name>A0A1G5MCY6_AFIMA</name>
<dbReference type="RefSeq" id="WP_092809201.1">
    <property type="nucleotide sequence ID" value="NZ_FMVW01000001.1"/>
</dbReference>